<name>A0A978UR41_ZIZJJ</name>
<dbReference type="GO" id="GO:0005506">
    <property type="term" value="F:iron ion binding"/>
    <property type="evidence" value="ECO:0007669"/>
    <property type="project" value="InterPro"/>
</dbReference>
<evidence type="ECO:0000256" key="6">
    <source>
        <dbReference type="ARBA" id="ARBA00023004"/>
    </source>
</evidence>
<evidence type="ECO:0000256" key="4">
    <source>
        <dbReference type="ARBA" id="ARBA00022723"/>
    </source>
</evidence>
<dbReference type="GO" id="GO:0020037">
    <property type="term" value="F:heme binding"/>
    <property type="evidence" value="ECO:0007669"/>
    <property type="project" value="InterPro"/>
</dbReference>
<dbReference type="PRINTS" id="PR00465">
    <property type="entry name" value="EP450IV"/>
</dbReference>
<dbReference type="InterPro" id="IPR036396">
    <property type="entry name" value="Cyt_P450_sf"/>
</dbReference>
<evidence type="ECO:0000256" key="1">
    <source>
        <dbReference type="ARBA" id="ARBA00001971"/>
    </source>
</evidence>
<comment type="similarity">
    <text evidence="2">Belongs to the cytochrome P450 family.</text>
</comment>
<gene>
    <name evidence="9" type="ORF">FEM48_Zijuj09G0053200</name>
</gene>
<evidence type="ECO:0008006" key="11">
    <source>
        <dbReference type="Google" id="ProtNLM"/>
    </source>
</evidence>
<dbReference type="AlphaFoldDB" id="A0A978UR41"/>
<dbReference type="EMBL" id="JAEACU010000009">
    <property type="protein sequence ID" value="KAH7517341.1"/>
    <property type="molecule type" value="Genomic_DNA"/>
</dbReference>
<dbReference type="GO" id="GO:0004497">
    <property type="term" value="F:monooxygenase activity"/>
    <property type="evidence" value="ECO:0007669"/>
    <property type="project" value="UniProtKB-KW"/>
</dbReference>
<accession>A0A978UR41</accession>
<evidence type="ECO:0000256" key="5">
    <source>
        <dbReference type="ARBA" id="ARBA00023002"/>
    </source>
</evidence>
<dbReference type="Proteomes" id="UP000813462">
    <property type="component" value="Unassembled WGS sequence"/>
</dbReference>
<keyword evidence="5" id="KW-0560">Oxidoreductase</keyword>
<keyword evidence="7" id="KW-0503">Monooxygenase</keyword>
<reference evidence="9" key="1">
    <citation type="journal article" date="2021" name="Front. Plant Sci.">
        <title>Chromosome-Scale Genome Assembly for Chinese Sour Jujube and Insights Into Its Genome Evolution and Domestication Signature.</title>
        <authorList>
            <person name="Shen L.-Y."/>
            <person name="Luo H."/>
            <person name="Wang X.-L."/>
            <person name="Wang X.-M."/>
            <person name="Qiu X.-J."/>
            <person name="Liu H."/>
            <person name="Zhou S.-S."/>
            <person name="Jia K.-H."/>
            <person name="Nie S."/>
            <person name="Bao Y.-T."/>
            <person name="Zhang R.-G."/>
            <person name="Yun Q.-Z."/>
            <person name="Chai Y.-H."/>
            <person name="Lu J.-Y."/>
            <person name="Li Y."/>
            <person name="Zhao S.-W."/>
            <person name="Mao J.-F."/>
            <person name="Jia S.-G."/>
            <person name="Mao Y.-M."/>
        </authorList>
    </citation>
    <scope>NUCLEOTIDE SEQUENCE</scope>
    <source>
        <strain evidence="9">AT0</strain>
        <tissue evidence="9">Leaf</tissue>
    </source>
</reference>
<dbReference type="InterPro" id="IPR001128">
    <property type="entry name" value="Cyt_P450"/>
</dbReference>
<evidence type="ECO:0000256" key="8">
    <source>
        <dbReference type="PIRSR" id="PIRSR602403-1"/>
    </source>
</evidence>
<organism evidence="9 10">
    <name type="scientific">Ziziphus jujuba var. spinosa</name>
    <dbReference type="NCBI Taxonomy" id="714518"/>
    <lineage>
        <taxon>Eukaryota</taxon>
        <taxon>Viridiplantae</taxon>
        <taxon>Streptophyta</taxon>
        <taxon>Embryophyta</taxon>
        <taxon>Tracheophyta</taxon>
        <taxon>Spermatophyta</taxon>
        <taxon>Magnoliopsida</taxon>
        <taxon>eudicotyledons</taxon>
        <taxon>Gunneridae</taxon>
        <taxon>Pentapetalae</taxon>
        <taxon>rosids</taxon>
        <taxon>fabids</taxon>
        <taxon>Rosales</taxon>
        <taxon>Rhamnaceae</taxon>
        <taxon>Paliureae</taxon>
        <taxon>Ziziphus</taxon>
    </lineage>
</organism>
<proteinExistence type="inferred from homology"/>
<dbReference type="PANTHER" id="PTHR24296">
    <property type="entry name" value="CYTOCHROME P450"/>
    <property type="match status" value="1"/>
</dbReference>
<dbReference type="InterPro" id="IPR002403">
    <property type="entry name" value="Cyt_P450_E_grp-IV"/>
</dbReference>
<dbReference type="SUPFAM" id="SSF48264">
    <property type="entry name" value="Cytochrome P450"/>
    <property type="match status" value="1"/>
</dbReference>
<dbReference type="Pfam" id="PF00067">
    <property type="entry name" value="p450"/>
    <property type="match status" value="1"/>
</dbReference>
<sequence>MVYTHAALCEAMRLYPPVPLDSKVAAMDDVLPEGTVVKKGDMVGYHPYAMGRLESLWGRDWEEYKPERWLERDHETNKWRFVSNKVDPYTYPVFQAGPRICLGKEMAFLQMKMVVAGVMRRFRVVPAIAEGVEPVFVTYLTSKMKGGFPVRIEEMNCGTG</sequence>
<dbReference type="Gene3D" id="1.10.630.10">
    <property type="entry name" value="Cytochrome P450"/>
    <property type="match status" value="1"/>
</dbReference>
<keyword evidence="3 8" id="KW-0349">Heme</keyword>
<evidence type="ECO:0000313" key="10">
    <source>
        <dbReference type="Proteomes" id="UP000813462"/>
    </source>
</evidence>
<keyword evidence="6 8" id="KW-0408">Iron</keyword>
<evidence type="ECO:0000313" key="9">
    <source>
        <dbReference type="EMBL" id="KAH7517341.1"/>
    </source>
</evidence>
<evidence type="ECO:0000256" key="2">
    <source>
        <dbReference type="ARBA" id="ARBA00010617"/>
    </source>
</evidence>
<comment type="caution">
    <text evidence="9">The sequence shown here is derived from an EMBL/GenBank/DDBJ whole genome shotgun (WGS) entry which is preliminary data.</text>
</comment>
<feature type="binding site" description="axial binding residue" evidence="8">
    <location>
        <position position="101"/>
    </location>
    <ligand>
        <name>heme</name>
        <dbReference type="ChEBI" id="CHEBI:30413"/>
    </ligand>
    <ligandPart>
        <name>Fe</name>
        <dbReference type="ChEBI" id="CHEBI:18248"/>
    </ligandPart>
</feature>
<evidence type="ECO:0000256" key="7">
    <source>
        <dbReference type="ARBA" id="ARBA00023033"/>
    </source>
</evidence>
<keyword evidence="4 8" id="KW-0479">Metal-binding</keyword>
<protein>
    <recommendedName>
        <fullName evidence="11">Cytochrome P450 94A1-like</fullName>
    </recommendedName>
</protein>
<comment type="cofactor">
    <cofactor evidence="1 8">
        <name>heme</name>
        <dbReference type="ChEBI" id="CHEBI:30413"/>
    </cofactor>
</comment>
<evidence type="ECO:0000256" key="3">
    <source>
        <dbReference type="ARBA" id="ARBA00022617"/>
    </source>
</evidence>
<dbReference type="GO" id="GO:0016705">
    <property type="term" value="F:oxidoreductase activity, acting on paired donors, with incorporation or reduction of molecular oxygen"/>
    <property type="evidence" value="ECO:0007669"/>
    <property type="project" value="InterPro"/>
</dbReference>